<dbReference type="InterPro" id="IPR036034">
    <property type="entry name" value="PDZ_sf"/>
</dbReference>
<dbReference type="CDD" id="cd06567">
    <property type="entry name" value="Peptidase_S41"/>
    <property type="match status" value="1"/>
</dbReference>
<dbReference type="EMBL" id="JACHDY010000009">
    <property type="protein sequence ID" value="MBB5319453.1"/>
    <property type="molecule type" value="Genomic_DNA"/>
</dbReference>
<comment type="caution">
    <text evidence="2">The sequence shown here is derived from an EMBL/GenBank/DDBJ whole genome shotgun (WGS) entry which is preliminary data.</text>
</comment>
<dbReference type="SUPFAM" id="SSF52096">
    <property type="entry name" value="ClpP/crotonase"/>
    <property type="match status" value="1"/>
</dbReference>
<dbReference type="SMART" id="SM00245">
    <property type="entry name" value="TSPc"/>
    <property type="match status" value="1"/>
</dbReference>
<organism evidence="2 3">
    <name type="scientific">Tunturiibacter empetritectus</name>
    <dbReference type="NCBI Taxonomy" id="3069691"/>
    <lineage>
        <taxon>Bacteria</taxon>
        <taxon>Pseudomonadati</taxon>
        <taxon>Acidobacteriota</taxon>
        <taxon>Terriglobia</taxon>
        <taxon>Terriglobales</taxon>
        <taxon>Acidobacteriaceae</taxon>
        <taxon>Tunturiibacter</taxon>
    </lineage>
</organism>
<dbReference type="AlphaFoldDB" id="A0A7W8MT76"/>
<dbReference type="Pfam" id="PF03572">
    <property type="entry name" value="Peptidase_S41"/>
    <property type="match status" value="1"/>
</dbReference>
<accession>A0A7W8MT76</accession>
<evidence type="ECO:0000313" key="3">
    <source>
        <dbReference type="Proteomes" id="UP000568106"/>
    </source>
</evidence>
<dbReference type="InterPro" id="IPR029045">
    <property type="entry name" value="ClpP/crotonase-like_dom_sf"/>
</dbReference>
<dbReference type="GO" id="GO:0008236">
    <property type="term" value="F:serine-type peptidase activity"/>
    <property type="evidence" value="ECO:0007669"/>
    <property type="project" value="InterPro"/>
</dbReference>
<proteinExistence type="predicted"/>
<keyword evidence="2" id="KW-0645">Protease</keyword>
<protein>
    <submittedName>
        <fullName evidence="2">C-terminal processing protease CtpA/Prc</fullName>
    </submittedName>
</protein>
<dbReference type="GO" id="GO:0004175">
    <property type="term" value="F:endopeptidase activity"/>
    <property type="evidence" value="ECO:0007669"/>
    <property type="project" value="TreeGrafter"/>
</dbReference>
<gene>
    <name evidence="2" type="ORF">HDF09_004162</name>
</gene>
<dbReference type="GO" id="GO:0006508">
    <property type="term" value="P:proteolysis"/>
    <property type="evidence" value="ECO:0007669"/>
    <property type="project" value="UniProtKB-KW"/>
</dbReference>
<evidence type="ECO:0000313" key="2">
    <source>
        <dbReference type="EMBL" id="MBB5319453.1"/>
    </source>
</evidence>
<evidence type="ECO:0000259" key="1">
    <source>
        <dbReference type="SMART" id="SM00245"/>
    </source>
</evidence>
<name>A0A7W8MT76_9BACT</name>
<feature type="domain" description="Tail specific protease" evidence="1">
    <location>
        <begin position="178"/>
        <end position="399"/>
    </location>
</feature>
<dbReference type="Proteomes" id="UP000568106">
    <property type="component" value="Unassembled WGS sequence"/>
</dbReference>
<keyword evidence="3" id="KW-1185">Reference proteome</keyword>
<dbReference type="Gene3D" id="2.30.42.10">
    <property type="match status" value="1"/>
</dbReference>
<keyword evidence="2" id="KW-0378">Hydrolase</keyword>
<dbReference type="PANTHER" id="PTHR32060:SF22">
    <property type="entry name" value="CARBOXYL-TERMINAL-PROCESSING PEPTIDASE 3, CHLOROPLASTIC"/>
    <property type="match status" value="1"/>
</dbReference>
<reference evidence="2" key="1">
    <citation type="submission" date="2020-08" db="EMBL/GenBank/DDBJ databases">
        <title>Genomic Encyclopedia of Type Strains, Phase IV (KMG-V): Genome sequencing to study the core and pangenomes of soil and plant-associated prokaryotes.</title>
        <authorList>
            <person name="Whitman W."/>
        </authorList>
    </citation>
    <scope>NUCLEOTIDE SEQUENCE [LARGE SCALE GENOMIC DNA]</scope>
    <source>
        <strain evidence="2">M8UP27</strain>
    </source>
</reference>
<dbReference type="PANTHER" id="PTHR32060">
    <property type="entry name" value="TAIL-SPECIFIC PROTEASE"/>
    <property type="match status" value="1"/>
</dbReference>
<sequence>MTTSPGQEMTLTNSAKREVLERVLKALDSKFYKPELLDATWRDAIESHRKGIESAPTQDAFELAVTGLLQTLKTSHLGFFHGTAKRASSRAALSATYLADETANGSRWIFQDVHDGGSAALAGIQPGNILLRVDGKEIVPPEHPVFPMGASSTIDFVANDGQERTASVDVAQPKGKKLQFVEPTLVQSKLLSEGIGYLKVAMFPGMIGVEVANSMSSAIDALGNISRLIIDLRGNTGGGAGALRLMSLMTPNRAPVGFSPGKRWAKRDLAAEKTRFPRLGKIPASKGALWLLGLQFLPALVTKSPIVLETEGLGTKPYDGNIVLLVDRHTASAAEMVTIFAKENHLATIVGEKTAGRLLSATSVKVGHGFRLALPTGAYFTWNGTALEGSPIEPDVIADFDWQERRSGVDAQLLKALSIAG</sequence>
<dbReference type="Gene3D" id="3.90.226.10">
    <property type="entry name" value="2-enoyl-CoA Hydratase, Chain A, domain 1"/>
    <property type="match status" value="1"/>
</dbReference>
<dbReference type="SUPFAM" id="SSF50156">
    <property type="entry name" value="PDZ domain-like"/>
    <property type="match status" value="1"/>
</dbReference>
<dbReference type="InterPro" id="IPR005151">
    <property type="entry name" value="Tail-specific_protease"/>
</dbReference>